<sequence length="542" mass="60629">MLQQWQLSLKQCLILGLLNLSLASVHLCAHAANSSLFNEHQITLPFNLTQPVYAANLLTNPGNEMLLLGVNESGQRQFAIYALNANNQLVLMDHLRLDNSLFAFDVGTPDKNGQQQLYFLSKDQLFQYQFVGPAAEPIKPSGPMMAAPQAEVIASIEHSNSRLVAISKIKSMYLSEKADAIITLDFAKDINNDLRDDFVLPHFEQLNLYLSGEDATQLTGLKEQHLNIRSLLRVDGADVRFKPSDLLFVDMDLDTRNDIVLVESGQLRVYQQTLSGDFNPEPLLIKVAAEIEGINWWDKIDVDGQQVDQSQLKHRSVETITDVNGDALPDLIVRFTQSSGVLDRTNDYEFYYASVVDGHLSYALKADTRIQSDSTLSDFKWFDLDGDGKQEIMLSSFDLSLSQIISALLSSSIEQEVLIFKMDENNLFPAKPTASQDVEITFSLSSGRSGEPMVKAQDIDGDKFKDLIFSEGEEEIKVLFASRDGKRLFNKRAEKHKVQVPKNAKSITHNDLNNDGKMDLILHYSRADAADLLNKVIVLIAN</sequence>
<comment type="caution">
    <text evidence="2">The sequence shown here is derived from an EMBL/GenBank/DDBJ whole genome shotgun (WGS) entry which is preliminary data.</text>
</comment>
<evidence type="ECO:0000256" key="1">
    <source>
        <dbReference type="SAM" id="SignalP"/>
    </source>
</evidence>
<evidence type="ECO:0008006" key="4">
    <source>
        <dbReference type="Google" id="ProtNLM"/>
    </source>
</evidence>
<dbReference type="SUPFAM" id="SSF69318">
    <property type="entry name" value="Integrin alpha N-terminal domain"/>
    <property type="match status" value="1"/>
</dbReference>
<reference evidence="3" key="1">
    <citation type="submission" date="2016-02" db="EMBL/GenBank/DDBJ databases">
        <authorList>
            <person name="Schultz-Johansen M."/>
            <person name="Glaring M.A."/>
            <person name="Bech P.K."/>
            <person name="Stougaard P."/>
        </authorList>
    </citation>
    <scope>NUCLEOTIDE SEQUENCE [LARGE SCALE GENOMIC DNA]</scope>
    <source>
        <strain evidence="3">S66</strain>
    </source>
</reference>
<dbReference type="InterPro" id="IPR028994">
    <property type="entry name" value="Integrin_alpha_N"/>
</dbReference>
<name>A0A148KM85_9ALTE</name>
<gene>
    <name evidence="2" type="ORF">AX660_22040</name>
</gene>
<accession>A0A148KM85</accession>
<dbReference type="AlphaFoldDB" id="A0A148KM85"/>
<keyword evidence="1" id="KW-0732">Signal</keyword>
<feature type="signal peptide" evidence="1">
    <location>
        <begin position="1"/>
        <end position="31"/>
    </location>
</feature>
<dbReference type="Proteomes" id="UP000070299">
    <property type="component" value="Unassembled WGS sequence"/>
</dbReference>
<dbReference type="STRING" id="1799789.AX660_22040"/>
<dbReference type="Gene3D" id="2.130.10.130">
    <property type="entry name" value="Integrin alpha, N-terminal"/>
    <property type="match status" value="1"/>
</dbReference>
<evidence type="ECO:0000313" key="3">
    <source>
        <dbReference type="Proteomes" id="UP000070299"/>
    </source>
</evidence>
<proteinExistence type="predicted"/>
<organism evidence="2 3">
    <name type="scientific">Paraglaciecola hydrolytica</name>
    <dbReference type="NCBI Taxonomy" id="1799789"/>
    <lineage>
        <taxon>Bacteria</taxon>
        <taxon>Pseudomonadati</taxon>
        <taxon>Pseudomonadota</taxon>
        <taxon>Gammaproteobacteria</taxon>
        <taxon>Alteromonadales</taxon>
        <taxon>Alteromonadaceae</taxon>
        <taxon>Paraglaciecola</taxon>
    </lineage>
</organism>
<dbReference type="PANTHER" id="PTHR46580:SF2">
    <property type="entry name" value="MAM DOMAIN-CONTAINING PROTEIN"/>
    <property type="match status" value="1"/>
</dbReference>
<dbReference type="PANTHER" id="PTHR46580">
    <property type="entry name" value="SENSOR KINASE-RELATED"/>
    <property type="match status" value="1"/>
</dbReference>
<feature type="chain" id="PRO_5007550212" description="VCBS repeat-containing protein" evidence="1">
    <location>
        <begin position="32"/>
        <end position="542"/>
    </location>
</feature>
<evidence type="ECO:0000313" key="2">
    <source>
        <dbReference type="EMBL" id="KXI27400.1"/>
    </source>
</evidence>
<keyword evidence="3" id="KW-1185">Reference proteome</keyword>
<protein>
    <recommendedName>
        <fullName evidence="4">VCBS repeat-containing protein</fullName>
    </recommendedName>
</protein>
<dbReference type="EMBL" id="LSNE01000011">
    <property type="protein sequence ID" value="KXI27400.1"/>
    <property type="molecule type" value="Genomic_DNA"/>
</dbReference>